<dbReference type="GO" id="GO:0008270">
    <property type="term" value="F:zinc ion binding"/>
    <property type="evidence" value="ECO:0007669"/>
    <property type="project" value="InterPro"/>
</dbReference>
<dbReference type="EMBL" id="CAJOBJ010020670">
    <property type="protein sequence ID" value="CAF4212208.1"/>
    <property type="molecule type" value="Genomic_DNA"/>
</dbReference>
<evidence type="ECO:0000256" key="5">
    <source>
        <dbReference type="ARBA" id="ARBA00022530"/>
    </source>
</evidence>
<dbReference type="Proteomes" id="UP000681720">
    <property type="component" value="Unassembled WGS sequence"/>
</dbReference>
<dbReference type="GO" id="GO:0004089">
    <property type="term" value="F:carbonate dehydratase activity"/>
    <property type="evidence" value="ECO:0007669"/>
    <property type="project" value="UniProtKB-EC"/>
</dbReference>
<comment type="subcellular location">
    <subcellularLocation>
        <location evidence="2">Secreted</location>
        <location evidence="2">Extracellular space</location>
        <location evidence="2">Extracellular matrix</location>
    </subcellularLocation>
</comment>
<evidence type="ECO:0000313" key="13">
    <source>
        <dbReference type="EMBL" id="CAF2058469.1"/>
    </source>
</evidence>
<name>A0A816G186_9BILA</name>
<evidence type="ECO:0000256" key="1">
    <source>
        <dbReference type="ARBA" id="ARBA00001947"/>
    </source>
</evidence>
<keyword evidence="5" id="KW-0272">Extracellular matrix</keyword>
<gene>
    <name evidence="14" type="ORF">BYL167_LOCUS18213</name>
    <name evidence="11" type="ORF">CJN711_LOCUS821</name>
    <name evidence="15" type="ORF">GIL414_LOCUS22037</name>
    <name evidence="12" type="ORF">KQP761_LOCUS33677</name>
    <name evidence="13" type="ORF">MBJ925_LOCUS14436</name>
</gene>
<dbReference type="Proteomes" id="UP000681967">
    <property type="component" value="Unassembled WGS sequence"/>
</dbReference>
<evidence type="ECO:0000256" key="8">
    <source>
        <dbReference type="ARBA" id="ARBA00023239"/>
    </source>
</evidence>
<evidence type="ECO:0000313" key="16">
    <source>
        <dbReference type="Proteomes" id="UP000663834"/>
    </source>
</evidence>
<evidence type="ECO:0000313" key="12">
    <source>
        <dbReference type="EMBL" id="CAF1668362.1"/>
    </source>
</evidence>
<keyword evidence="5" id="KW-0964">Secreted</keyword>
<evidence type="ECO:0000256" key="2">
    <source>
        <dbReference type="ARBA" id="ARBA00004498"/>
    </source>
</evidence>
<dbReference type="Proteomes" id="UP000663824">
    <property type="component" value="Unassembled WGS sequence"/>
</dbReference>
<dbReference type="GO" id="GO:0005737">
    <property type="term" value="C:cytoplasm"/>
    <property type="evidence" value="ECO:0007669"/>
    <property type="project" value="TreeGrafter"/>
</dbReference>
<evidence type="ECO:0000313" key="14">
    <source>
        <dbReference type="EMBL" id="CAF4083584.1"/>
    </source>
</evidence>
<comment type="caution">
    <text evidence="12">The sequence shown here is derived from an EMBL/GenBank/DDBJ whole genome shotgun (WGS) entry which is preliminary data.</text>
</comment>
<keyword evidence="8" id="KW-0456">Lyase</keyword>
<dbReference type="EMBL" id="CAJNOW010018803">
    <property type="protein sequence ID" value="CAF1668362.1"/>
    <property type="molecule type" value="Genomic_DNA"/>
</dbReference>
<dbReference type="PANTHER" id="PTHR18952">
    <property type="entry name" value="CARBONIC ANHYDRASE"/>
    <property type="match status" value="1"/>
</dbReference>
<dbReference type="Proteomes" id="UP000663855">
    <property type="component" value="Unassembled WGS sequence"/>
</dbReference>
<dbReference type="SMART" id="SM01057">
    <property type="entry name" value="Carb_anhydrase"/>
    <property type="match status" value="1"/>
</dbReference>
<dbReference type="InterPro" id="IPR036398">
    <property type="entry name" value="CA_dom_sf"/>
</dbReference>
<dbReference type="Pfam" id="PF00194">
    <property type="entry name" value="Carb_anhydrase"/>
    <property type="match status" value="1"/>
</dbReference>
<dbReference type="EMBL" id="CAJNRE010006738">
    <property type="protein sequence ID" value="CAF2058469.1"/>
    <property type="molecule type" value="Genomic_DNA"/>
</dbReference>
<dbReference type="PANTHER" id="PTHR18952:SF141">
    <property type="entry name" value="CARBONIC ANHYDRASE"/>
    <property type="match status" value="1"/>
</dbReference>
<dbReference type="Gene3D" id="3.10.200.10">
    <property type="entry name" value="Alpha carbonic anhydrase"/>
    <property type="match status" value="1"/>
</dbReference>
<comment type="catalytic activity">
    <reaction evidence="9">
        <text>hydrogencarbonate + H(+) = CO2 + H2O</text>
        <dbReference type="Rhea" id="RHEA:10748"/>
        <dbReference type="ChEBI" id="CHEBI:15377"/>
        <dbReference type="ChEBI" id="CHEBI:15378"/>
        <dbReference type="ChEBI" id="CHEBI:16526"/>
        <dbReference type="ChEBI" id="CHEBI:17544"/>
        <dbReference type="EC" id="4.2.1.1"/>
    </reaction>
</comment>
<dbReference type="InterPro" id="IPR023561">
    <property type="entry name" value="Carbonic_anhydrase_a-class"/>
</dbReference>
<sequence length="368" mass="41591">MATVIDNDTQSIVVGNGNDRIAIHLKQSATDTVQNQSQSLLLTSILIEIGDIEIQIRRSTKSKNEYRKENILPTSTQSPAIAFHNGDLQKKPATEEKSNANPAYWDYSVVHGPHMWSKIFPHIQCKKFQSPIRIYTDQCEFDSQLARHPFTFKFDENCCQTIENTGRSFQVTGKGSSSITGGPVVDEYQFLQFHMHWGANDLEGAEHVIDGVRLPGELHIVTWNTSKYKTPQAAAASDQFDGLMVFGILVKVVPSDNQEFAKFIDLLSNVTYRSEKININQATIALKNILPSDTQAYYTYKGSLTTPMCYESVCWIVFRENAGLSKRQFDQLRQLKYVCKGDHSTNGNISQNFRPVMPLNGRTVYRSF</sequence>
<organism evidence="12 16">
    <name type="scientific">Rotaria magnacalcarata</name>
    <dbReference type="NCBI Taxonomy" id="392030"/>
    <lineage>
        <taxon>Eukaryota</taxon>
        <taxon>Metazoa</taxon>
        <taxon>Spiralia</taxon>
        <taxon>Gnathifera</taxon>
        <taxon>Rotifera</taxon>
        <taxon>Eurotatoria</taxon>
        <taxon>Bdelloidea</taxon>
        <taxon>Philodinida</taxon>
        <taxon>Philodinidae</taxon>
        <taxon>Rotaria</taxon>
    </lineage>
</organism>
<accession>A0A816G186</accession>
<evidence type="ECO:0000256" key="6">
    <source>
        <dbReference type="ARBA" id="ARBA00022723"/>
    </source>
</evidence>
<evidence type="ECO:0000256" key="3">
    <source>
        <dbReference type="ARBA" id="ARBA00010718"/>
    </source>
</evidence>
<dbReference type="OrthoDB" id="429145at2759"/>
<reference evidence="12" key="1">
    <citation type="submission" date="2021-02" db="EMBL/GenBank/DDBJ databases">
        <authorList>
            <person name="Nowell W R."/>
        </authorList>
    </citation>
    <scope>NUCLEOTIDE SEQUENCE</scope>
</reference>
<dbReference type="Proteomes" id="UP000663834">
    <property type="component" value="Unassembled WGS sequence"/>
</dbReference>
<evidence type="ECO:0000313" key="15">
    <source>
        <dbReference type="EMBL" id="CAF4212208.1"/>
    </source>
</evidence>
<feature type="domain" description="Alpha-carbonic anhydrase" evidence="10">
    <location>
        <begin position="103"/>
        <end position="368"/>
    </location>
</feature>
<dbReference type="SUPFAM" id="SSF51069">
    <property type="entry name" value="Carbonic anhydrase"/>
    <property type="match status" value="1"/>
</dbReference>
<keyword evidence="7" id="KW-0862">Zinc</keyword>
<dbReference type="AlphaFoldDB" id="A0A816G186"/>
<dbReference type="CDD" id="cd00326">
    <property type="entry name" value="alpha_CA"/>
    <property type="match status" value="1"/>
</dbReference>
<dbReference type="InterPro" id="IPR001148">
    <property type="entry name" value="CA_dom"/>
</dbReference>
<protein>
    <recommendedName>
        <fullName evidence="4">carbonic anhydrase</fullName>
        <ecNumber evidence="4">4.2.1.1</ecNumber>
    </recommendedName>
</protein>
<dbReference type="EMBL" id="CAJOBH010007418">
    <property type="protein sequence ID" value="CAF4083584.1"/>
    <property type="molecule type" value="Genomic_DNA"/>
</dbReference>
<dbReference type="EMBL" id="CAJNOV010000055">
    <property type="protein sequence ID" value="CAF0970047.1"/>
    <property type="molecule type" value="Genomic_DNA"/>
</dbReference>
<dbReference type="EC" id="4.2.1.1" evidence="4"/>
<evidence type="ECO:0000256" key="9">
    <source>
        <dbReference type="ARBA" id="ARBA00048348"/>
    </source>
</evidence>
<comment type="similarity">
    <text evidence="3">Belongs to the alpha-carbonic anhydrase family.</text>
</comment>
<keyword evidence="6" id="KW-0479">Metal-binding</keyword>
<comment type="cofactor">
    <cofactor evidence="1">
        <name>Zn(2+)</name>
        <dbReference type="ChEBI" id="CHEBI:29105"/>
    </cofactor>
</comment>
<evidence type="ECO:0000256" key="4">
    <source>
        <dbReference type="ARBA" id="ARBA00012925"/>
    </source>
</evidence>
<evidence type="ECO:0000313" key="11">
    <source>
        <dbReference type="EMBL" id="CAF0970047.1"/>
    </source>
</evidence>
<evidence type="ECO:0000256" key="7">
    <source>
        <dbReference type="ARBA" id="ARBA00022833"/>
    </source>
</evidence>
<proteinExistence type="inferred from homology"/>
<dbReference type="PROSITE" id="PS51144">
    <property type="entry name" value="ALPHA_CA_2"/>
    <property type="match status" value="1"/>
</dbReference>
<evidence type="ECO:0000259" key="10">
    <source>
        <dbReference type="PROSITE" id="PS51144"/>
    </source>
</evidence>